<dbReference type="Proteomes" id="UP000018936">
    <property type="component" value="Unassembled WGS sequence"/>
</dbReference>
<protein>
    <submittedName>
        <fullName evidence="2">Uncharacterized protein</fullName>
    </submittedName>
</protein>
<sequence>MQRGQMVSLQHWISNLATLSQQPDDERSKVQPLPSHHGGGHQQLPLMVLSGEVVHRTDLRWGGLCSIQLSLKPNCQSLLLMLSPPCFTVGRYWAGDEWCLVLFCKKRAFSAIKPRSVEGCSNGCPSGTLSHLHTRSLELSQRTIGFLVISLTKALLSSCSVWPGNQLLKSPDCTKPEILLQPSPDLCLAIILSLSSAGSSFDLMQGCQTCGPQARCVTCWPHPPTRLSEGGKSPDTSCDTLSLTPLERKARRERERQEEENQQLLVQALSSTIIHISEAKTHLPLGLLLPSPILSSQLTTFASECSSRAAAGEGRKEGRKEGKEGRREGRKEGEEGREGGRKEGRFGFFYM</sequence>
<evidence type="ECO:0000256" key="1">
    <source>
        <dbReference type="SAM" id="MobiDB-lite"/>
    </source>
</evidence>
<evidence type="ECO:0000313" key="3">
    <source>
        <dbReference type="Proteomes" id="UP000018936"/>
    </source>
</evidence>
<dbReference type="EMBL" id="AZIM01001199">
    <property type="protein sequence ID" value="ETE67749.1"/>
    <property type="molecule type" value="Genomic_DNA"/>
</dbReference>
<feature type="compositionally biased region" description="Basic and acidic residues" evidence="1">
    <location>
        <begin position="313"/>
        <end position="345"/>
    </location>
</feature>
<feature type="region of interest" description="Disordered" evidence="1">
    <location>
        <begin position="20"/>
        <end position="41"/>
    </location>
</feature>
<accession>V8NZQ5</accession>
<name>V8NZQ5_OPHHA</name>
<reference evidence="2 3" key="1">
    <citation type="journal article" date="2013" name="Proc. Natl. Acad. Sci. U.S.A.">
        <title>The king cobra genome reveals dynamic gene evolution and adaptation in the snake venom system.</title>
        <authorList>
            <person name="Vonk F.J."/>
            <person name="Casewell N.R."/>
            <person name="Henkel C.V."/>
            <person name="Heimberg A.M."/>
            <person name="Jansen H.J."/>
            <person name="McCleary R.J."/>
            <person name="Kerkkamp H.M."/>
            <person name="Vos R.A."/>
            <person name="Guerreiro I."/>
            <person name="Calvete J.J."/>
            <person name="Wuster W."/>
            <person name="Woods A.E."/>
            <person name="Logan J.M."/>
            <person name="Harrison R.A."/>
            <person name="Castoe T.A."/>
            <person name="de Koning A.P."/>
            <person name="Pollock D.D."/>
            <person name="Yandell M."/>
            <person name="Calderon D."/>
            <person name="Renjifo C."/>
            <person name="Currier R.B."/>
            <person name="Salgado D."/>
            <person name="Pla D."/>
            <person name="Sanz L."/>
            <person name="Hyder A.S."/>
            <person name="Ribeiro J.M."/>
            <person name="Arntzen J.W."/>
            <person name="van den Thillart G.E."/>
            <person name="Boetzer M."/>
            <person name="Pirovano W."/>
            <person name="Dirks R.P."/>
            <person name="Spaink H.P."/>
            <person name="Duboule D."/>
            <person name="McGlinn E."/>
            <person name="Kini R.M."/>
            <person name="Richardson M.K."/>
        </authorList>
    </citation>
    <scope>NUCLEOTIDE SEQUENCE</scope>
    <source>
        <tissue evidence="2">Blood</tissue>
    </source>
</reference>
<dbReference type="AlphaFoldDB" id="V8NZQ5"/>
<feature type="region of interest" description="Disordered" evidence="1">
    <location>
        <begin position="227"/>
        <end position="259"/>
    </location>
</feature>
<comment type="caution">
    <text evidence="2">The sequence shown here is derived from an EMBL/GenBank/DDBJ whole genome shotgun (WGS) entry which is preliminary data.</text>
</comment>
<feature type="compositionally biased region" description="Basic and acidic residues" evidence="1">
    <location>
        <begin position="246"/>
        <end position="259"/>
    </location>
</feature>
<proteinExistence type="predicted"/>
<feature type="non-terminal residue" evidence="2">
    <location>
        <position position="1"/>
    </location>
</feature>
<gene>
    <name evidence="2" type="ORF">L345_06466</name>
</gene>
<feature type="region of interest" description="Disordered" evidence="1">
    <location>
        <begin position="307"/>
        <end position="351"/>
    </location>
</feature>
<evidence type="ECO:0000313" key="2">
    <source>
        <dbReference type="EMBL" id="ETE67749.1"/>
    </source>
</evidence>
<keyword evidence="3" id="KW-1185">Reference proteome</keyword>
<organism evidence="2 3">
    <name type="scientific">Ophiophagus hannah</name>
    <name type="common">King cobra</name>
    <name type="synonym">Naja hannah</name>
    <dbReference type="NCBI Taxonomy" id="8665"/>
    <lineage>
        <taxon>Eukaryota</taxon>
        <taxon>Metazoa</taxon>
        <taxon>Chordata</taxon>
        <taxon>Craniata</taxon>
        <taxon>Vertebrata</taxon>
        <taxon>Euteleostomi</taxon>
        <taxon>Lepidosauria</taxon>
        <taxon>Squamata</taxon>
        <taxon>Bifurcata</taxon>
        <taxon>Unidentata</taxon>
        <taxon>Episquamata</taxon>
        <taxon>Toxicofera</taxon>
        <taxon>Serpentes</taxon>
        <taxon>Colubroidea</taxon>
        <taxon>Elapidae</taxon>
        <taxon>Elapinae</taxon>
        <taxon>Ophiophagus</taxon>
    </lineage>
</organism>
<feature type="compositionally biased region" description="Polar residues" evidence="1">
    <location>
        <begin position="234"/>
        <end position="243"/>
    </location>
</feature>